<dbReference type="PANTHER" id="PTHR11707">
    <property type="entry name" value="L-ASPARAGINASE"/>
    <property type="match status" value="1"/>
</dbReference>
<feature type="active site" description="O-isoaspartyl threonine intermediate" evidence="4">
    <location>
        <position position="13"/>
    </location>
</feature>
<sequence>MSKKILIIGTGGTISSVDSGEGLSSALPVEEILRFCESELSDLEYKADVMDLLNIDSTLIQPEDWIKIAEEIGKNFSVYDGFIILHGTDTLAYTASMLSFMLRNPTKPIVLTGSMKPAPIANSDAIPNVADSVRFAVSGCPGVYVVFNHKVIRASRASKVASEDIDAFVSVNEPPVALVTSKYINYRKDFKANIEGPFSVDVRRDNRVFVLKIFPGLEPSIVETVIERDISGLIVESFGAGGLPYRGRNLLDILSKAAAQIPVVLTSQVLYNGVNLHTYEVGIRALKAGVISAEDMSKEAAVTKLMWVLGHTKNIDEIRRLFKTPIAGEIKQHKIYYRTPQR</sequence>
<dbReference type="PROSITE" id="PS51732">
    <property type="entry name" value="ASN_GLN_ASE_3"/>
    <property type="match status" value="1"/>
</dbReference>
<dbReference type="OrthoDB" id="9788068at2"/>
<dbReference type="PANTHER" id="PTHR11707:SF28">
    <property type="entry name" value="60 KDA LYSOPHOSPHOLIPASE"/>
    <property type="match status" value="1"/>
</dbReference>
<evidence type="ECO:0000259" key="8">
    <source>
        <dbReference type="Pfam" id="PF00710"/>
    </source>
</evidence>
<evidence type="ECO:0000256" key="4">
    <source>
        <dbReference type="PIRSR" id="PIRSR001220-1"/>
    </source>
</evidence>
<reference evidence="11" key="1">
    <citation type="submission" date="2011-10" db="EMBL/GenBank/DDBJ databases">
        <title>The complete genome of chromosome of Thermovirga lienii DSM 17291.</title>
        <authorList>
            <consortium name="US DOE Joint Genome Institute (JGI-PGF)"/>
            <person name="Lucas S."/>
            <person name="Copeland A."/>
            <person name="Lapidus A."/>
            <person name="Glavina del Rio T."/>
            <person name="Dalin E."/>
            <person name="Tice H."/>
            <person name="Bruce D."/>
            <person name="Goodwin L."/>
            <person name="Pitluck S."/>
            <person name="Peters L."/>
            <person name="Mikhailova N."/>
            <person name="Saunders E."/>
            <person name="Kyrpides N."/>
            <person name="Mavromatis K."/>
            <person name="Ivanova N."/>
            <person name="Last F.I."/>
            <person name="Brettin T."/>
            <person name="Detter J.C."/>
            <person name="Han C."/>
            <person name="Larimer F."/>
            <person name="Land M."/>
            <person name="Hauser L."/>
            <person name="Markowitz V."/>
            <person name="Cheng J.-F."/>
            <person name="Hugenholtz P."/>
            <person name="Woyke T."/>
            <person name="Wu D."/>
            <person name="Spring S."/>
            <person name="Schroeder M."/>
            <person name="Brambilla E.-M."/>
            <person name="Klenk H.-P."/>
            <person name="Eisen J.A."/>
        </authorList>
    </citation>
    <scope>NUCLEOTIDE SEQUENCE [LARGE SCALE GENOMIC DNA]</scope>
    <source>
        <strain evidence="11">ATCC BAA-1197 / DSM 17291 / Cas60314</strain>
    </source>
</reference>
<evidence type="ECO:0000256" key="7">
    <source>
        <dbReference type="PROSITE-ProRule" id="PRU10100"/>
    </source>
</evidence>
<name>G7VA31_THELD</name>
<dbReference type="InterPro" id="IPR027475">
    <property type="entry name" value="Asparaginase/glutaminase_AS2"/>
</dbReference>
<feature type="active site" evidence="6">
    <location>
        <position position="13"/>
    </location>
</feature>
<feature type="active site" evidence="7">
    <location>
        <position position="88"/>
    </location>
</feature>
<dbReference type="PROSITE" id="PS00917">
    <property type="entry name" value="ASN_GLN_ASE_2"/>
    <property type="match status" value="1"/>
</dbReference>
<evidence type="ECO:0000259" key="9">
    <source>
        <dbReference type="Pfam" id="PF17763"/>
    </source>
</evidence>
<dbReference type="KEGG" id="tli:Tlie_0998"/>
<dbReference type="InterPro" id="IPR027474">
    <property type="entry name" value="L-asparaginase_N"/>
</dbReference>
<dbReference type="InterPro" id="IPR027473">
    <property type="entry name" value="L-asparaginase_C"/>
</dbReference>
<evidence type="ECO:0000256" key="5">
    <source>
        <dbReference type="PIRSR" id="PIRSR001220-2"/>
    </source>
</evidence>
<proteinExistence type="inferred from homology"/>
<dbReference type="FunFam" id="3.40.50.1170:FF:000001">
    <property type="entry name" value="L-asparaginase 2"/>
    <property type="match status" value="1"/>
</dbReference>
<protein>
    <recommendedName>
        <fullName evidence="2">asparaginase</fullName>
        <ecNumber evidence="2">3.5.1.1</ecNumber>
    </recommendedName>
</protein>
<evidence type="ECO:0000256" key="2">
    <source>
        <dbReference type="ARBA" id="ARBA00012920"/>
    </source>
</evidence>
<comment type="similarity">
    <text evidence="1">Belongs to the asparaginase 1 family.</text>
</comment>
<feature type="domain" description="L-asparaginase N-terminal" evidence="8">
    <location>
        <begin position="4"/>
        <end position="189"/>
    </location>
</feature>
<dbReference type="STRING" id="580340.Tlie_0998"/>
<dbReference type="SFLD" id="SFLDS00057">
    <property type="entry name" value="Glutaminase/Asparaginase"/>
    <property type="match status" value="1"/>
</dbReference>
<evidence type="ECO:0000256" key="3">
    <source>
        <dbReference type="ARBA" id="ARBA00022801"/>
    </source>
</evidence>
<dbReference type="GO" id="GO:0004067">
    <property type="term" value="F:asparaginase activity"/>
    <property type="evidence" value="ECO:0007669"/>
    <property type="project" value="UniProtKB-UniRule"/>
</dbReference>
<keyword evidence="3 10" id="KW-0378">Hydrolase</keyword>
<dbReference type="InterPro" id="IPR036152">
    <property type="entry name" value="Asp/glu_Ase-like_sf"/>
</dbReference>
<evidence type="ECO:0000256" key="6">
    <source>
        <dbReference type="PROSITE-ProRule" id="PRU10099"/>
    </source>
</evidence>
<dbReference type="InterPro" id="IPR040919">
    <property type="entry name" value="Asparaginase_C"/>
</dbReference>
<dbReference type="InterPro" id="IPR006033">
    <property type="entry name" value="AsnA_fam"/>
</dbReference>
<dbReference type="HOGENOM" id="CLU_019134_2_3_0"/>
<dbReference type="CDD" id="cd08963">
    <property type="entry name" value="L-asparaginase_I"/>
    <property type="match status" value="1"/>
</dbReference>
<dbReference type="InterPro" id="IPR020827">
    <property type="entry name" value="Asparaginase/glutaminase_AS1"/>
</dbReference>
<dbReference type="SUPFAM" id="SSF53774">
    <property type="entry name" value="Glutaminase/Asparaginase"/>
    <property type="match status" value="1"/>
</dbReference>
<organism evidence="10 11">
    <name type="scientific">Thermovirga lienii (strain ATCC BAA-1197 / DSM 17291 / Cas60314)</name>
    <dbReference type="NCBI Taxonomy" id="580340"/>
    <lineage>
        <taxon>Bacteria</taxon>
        <taxon>Thermotogati</taxon>
        <taxon>Synergistota</taxon>
        <taxon>Synergistia</taxon>
        <taxon>Synergistales</taxon>
        <taxon>Thermovirgaceae</taxon>
        <taxon>Thermovirga</taxon>
    </lineage>
</organism>
<dbReference type="Proteomes" id="UP000005868">
    <property type="component" value="Chromosome"/>
</dbReference>
<dbReference type="NCBIfam" id="TIGR00519">
    <property type="entry name" value="asnASE_I"/>
    <property type="match status" value="1"/>
</dbReference>
<dbReference type="EC" id="3.5.1.1" evidence="2"/>
<dbReference type="Pfam" id="PF00710">
    <property type="entry name" value="Asparaginase"/>
    <property type="match status" value="1"/>
</dbReference>
<evidence type="ECO:0000256" key="1">
    <source>
        <dbReference type="ARBA" id="ARBA00010518"/>
    </source>
</evidence>
<dbReference type="InterPro" id="IPR006034">
    <property type="entry name" value="Asparaginase/glutaminase-like"/>
</dbReference>
<dbReference type="AlphaFoldDB" id="G7VA31"/>
<feature type="domain" description="Asparaginase/glutaminase C-terminal" evidence="9">
    <location>
        <begin position="207"/>
        <end position="322"/>
    </location>
</feature>
<keyword evidence="11" id="KW-1185">Reference proteome</keyword>
<dbReference type="PIRSF" id="PIRSF500176">
    <property type="entry name" value="L_ASNase"/>
    <property type="match status" value="1"/>
</dbReference>
<dbReference type="PROSITE" id="PS00144">
    <property type="entry name" value="ASN_GLN_ASE_1"/>
    <property type="match status" value="1"/>
</dbReference>
<dbReference type="Pfam" id="PF17763">
    <property type="entry name" value="Asparaginase_C"/>
    <property type="match status" value="1"/>
</dbReference>
<feature type="binding site" evidence="5">
    <location>
        <position position="57"/>
    </location>
    <ligand>
        <name>substrate</name>
    </ligand>
</feature>
<dbReference type="Gene3D" id="3.40.50.1170">
    <property type="entry name" value="L-asparaginase, N-terminal domain"/>
    <property type="match status" value="1"/>
</dbReference>
<dbReference type="PRINTS" id="PR00139">
    <property type="entry name" value="ASNGLNASE"/>
</dbReference>
<dbReference type="EMBL" id="CP003096">
    <property type="protein sequence ID" value="AER66731.1"/>
    <property type="molecule type" value="Genomic_DNA"/>
</dbReference>
<dbReference type="InterPro" id="IPR041725">
    <property type="entry name" value="L-asparaginase_I"/>
</dbReference>
<dbReference type="PIRSF" id="PIRSF001220">
    <property type="entry name" value="L-ASNase_gatD"/>
    <property type="match status" value="1"/>
</dbReference>
<dbReference type="GO" id="GO:0006520">
    <property type="term" value="P:amino acid metabolic process"/>
    <property type="evidence" value="ECO:0007669"/>
    <property type="project" value="InterPro"/>
</dbReference>
<evidence type="ECO:0000313" key="10">
    <source>
        <dbReference type="EMBL" id="AER66731.1"/>
    </source>
</evidence>
<dbReference type="eggNOG" id="COG0252">
    <property type="taxonomic scope" value="Bacteria"/>
</dbReference>
<dbReference type="Gene3D" id="3.40.50.40">
    <property type="match status" value="1"/>
</dbReference>
<feature type="binding site" evidence="5">
    <location>
        <begin position="88"/>
        <end position="89"/>
    </location>
    <ligand>
        <name>substrate</name>
    </ligand>
</feature>
<dbReference type="SMART" id="SM00870">
    <property type="entry name" value="Asparaginase"/>
    <property type="match status" value="1"/>
</dbReference>
<accession>G7VA31</accession>
<dbReference type="InterPro" id="IPR037152">
    <property type="entry name" value="L-asparaginase_N_sf"/>
</dbReference>
<reference evidence="10 11" key="2">
    <citation type="journal article" date="2012" name="Stand. Genomic Sci.">
        <title>Genome sequence of the moderately thermophilic, amino-acid-degrading and sulfur-reducing bacterium Thermovirga lienii type strain (Cas60314(T)).</title>
        <authorList>
            <person name="Goker M."/>
            <person name="Saunders E."/>
            <person name="Lapidus A."/>
            <person name="Nolan M."/>
            <person name="Lucas S."/>
            <person name="Hammon N."/>
            <person name="Deshpande S."/>
            <person name="Cheng J.F."/>
            <person name="Han C."/>
            <person name="Tapia R."/>
            <person name="Goodwin L.A."/>
            <person name="Pitluck S."/>
            <person name="Liolios K."/>
            <person name="Mavromatis K."/>
            <person name="Pagani I."/>
            <person name="Ivanova N."/>
            <person name="Mikhailova N."/>
            <person name="Pati A."/>
            <person name="Chen A."/>
            <person name="Palaniappan K."/>
            <person name="Land M."/>
            <person name="Chang Y.J."/>
            <person name="Jeffries C.D."/>
            <person name="Brambilla E.M."/>
            <person name="Rohde M."/>
            <person name="Spring S."/>
            <person name="Detter J.C."/>
            <person name="Woyke T."/>
            <person name="Bristow J."/>
            <person name="Eisen J.A."/>
            <person name="Markowitz V."/>
            <person name="Hugenholtz P."/>
            <person name="Kyrpides N.C."/>
            <person name="Klenk H.P."/>
        </authorList>
    </citation>
    <scope>NUCLEOTIDE SEQUENCE [LARGE SCALE GENOMIC DNA]</scope>
    <source>
        <strain evidence="11">ATCC BAA-1197 / DSM 17291 / Cas60314</strain>
    </source>
</reference>
<gene>
    <name evidence="10" type="ordered locus">Tlie_0998</name>
</gene>
<evidence type="ECO:0000313" key="11">
    <source>
        <dbReference type="Proteomes" id="UP000005868"/>
    </source>
</evidence>